<organism evidence="1 2">
    <name type="scientific">Aegilops tauschii subsp. strangulata</name>
    <name type="common">Goatgrass</name>
    <dbReference type="NCBI Taxonomy" id="200361"/>
    <lineage>
        <taxon>Eukaryota</taxon>
        <taxon>Viridiplantae</taxon>
        <taxon>Streptophyta</taxon>
        <taxon>Embryophyta</taxon>
        <taxon>Tracheophyta</taxon>
        <taxon>Spermatophyta</taxon>
        <taxon>Magnoliopsida</taxon>
        <taxon>Liliopsida</taxon>
        <taxon>Poales</taxon>
        <taxon>Poaceae</taxon>
        <taxon>BOP clade</taxon>
        <taxon>Pooideae</taxon>
        <taxon>Triticodae</taxon>
        <taxon>Triticeae</taxon>
        <taxon>Triticinae</taxon>
        <taxon>Aegilops</taxon>
    </lineage>
</organism>
<evidence type="ECO:0000313" key="1">
    <source>
        <dbReference type="EnsemblPlants" id="AET5Gv20190900.8"/>
    </source>
</evidence>
<name>A0A453JUC3_AEGTS</name>
<dbReference type="Gramene" id="AET5Gv20190900.8">
    <property type="protein sequence ID" value="AET5Gv20190900.8"/>
    <property type="gene ID" value="AET5Gv20190900"/>
</dbReference>
<proteinExistence type="predicted"/>
<dbReference type="AlphaFoldDB" id="A0A453JUC3"/>
<evidence type="ECO:0000313" key="2">
    <source>
        <dbReference type="Proteomes" id="UP000015105"/>
    </source>
</evidence>
<reference evidence="2" key="2">
    <citation type="journal article" date="2017" name="Nat. Plants">
        <title>The Aegilops tauschii genome reveals multiple impacts of transposons.</title>
        <authorList>
            <person name="Zhao G."/>
            <person name="Zou C."/>
            <person name="Li K."/>
            <person name="Wang K."/>
            <person name="Li T."/>
            <person name="Gao L."/>
            <person name="Zhang X."/>
            <person name="Wang H."/>
            <person name="Yang Z."/>
            <person name="Liu X."/>
            <person name="Jiang W."/>
            <person name="Mao L."/>
            <person name="Kong X."/>
            <person name="Jiao Y."/>
            <person name="Jia J."/>
        </authorList>
    </citation>
    <scope>NUCLEOTIDE SEQUENCE [LARGE SCALE GENOMIC DNA]</scope>
    <source>
        <strain evidence="2">cv. AL8/78</strain>
    </source>
</reference>
<reference evidence="1" key="5">
    <citation type="journal article" date="2021" name="G3 (Bethesda)">
        <title>Aegilops tauschii genome assembly Aet v5.0 features greater sequence contiguity and improved annotation.</title>
        <authorList>
            <person name="Wang L."/>
            <person name="Zhu T."/>
            <person name="Rodriguez J.C."/>
            <person name="Deal K.R."/>
            <person name="Dubcovsky J."/>
            <person name="McGuire P.E."/>
            <person name="Lux T."/>
            <person name="Spannagl M."/>
            <person name="Mayer K.F.X."/>
            <person name="Baldrich P."/>
            <person name="Meyers B.C."/>
            <person name="Huo N."/>
            <person name="Gu Y.Q."/>
            <person name="Zhou H."/>
            <person name="Devos K.M."/>
            <person name="Bennetzen J.L."/>
            <person name="Unver T."/>
            <person name="Budak H."/>
            <person name="Gulick P.J."/>
            <person name="Galiba G."/>
            <person name="Kalapos B."/>
            <person name="Nelson D.R."/>
            <person name="Li P."/>
            <person name="You F.M."/>
            <person name="Luo M.C."/>
            <person name="Dvorak J."/>
        </authorList>
    </citation>
    <scope>NUCLEOTIDE SEQUENCE [LARGE SCALE GENOMIC DNA]</scope>
    <source>
        <strain evidence="1">cv. AL8/78</strain>
    </source>
</reference>
<keyword evidence="2" id="KW-1185">Reference proteome</keyword>
<reference evidence="1" key="4">
    <citation type="submission" date="2019-03" db="UniProtKB">
        <authorList>
            <consortium name="EnsemblPlants"/>
        </authorList>
    </citation>
    <scope>IDENTIFICATION</scope>
</reference>
<dbReference type="Proteomes" id="UP000015105">
    <property type="component" value="Chromosome 5D"/>
</dbReference>
<reference evidence="1" key="3">
    <citation type="journal article" date="2017" name="Nature">
        <title>Genome sequence of the progenitor of the wheat D genome Aegilops tauschii.</title>
        <authorList>
            <person name="Luo M.C."/>
            <person name="Gu Y.Q."/>
            <person name="Puiu D."/>
            <person name="Wang H."/>
            <person name="Twardziok S.O."/>
            <person name="Deal K.R."/>
            <person name="Huo N."/>
            <person name="Zhu T."/>
            <person name="Wang L."/>
            <person name="Wang Y."/>
            <person name="McGuire P.E."/>
            <person name="Liu S."/>
            <person name="Long H."/>
            <person name="Ramasamy R.K."/>
            <person name="Rodriguez J.C."/>
            <person name="Van S.L."/>
            <person name="Yuan L."/>
            <person name="Wang Z."/>
            <person name="Xia Z."/>
            <person name="Xiao L."/>
            <person name="Anderson O.D."/>
            <person name="Ouyang S."/>
            <person name="Liang Y."/>
            <person name="Zimin A.V."/>
            <person name="Pertea G."/>
            <person name="Qi P."/>
            <person name="Bennetzen J.L."/>
            <person name="Dai X."/>
            <person name="Dawson M.W."/>
            <person name="Muller H.G."/>
            <person name="Kugler K."/>
            <person name="Rivarola-Duarte L."/>
            <person name="Spannagl M."/>
            <person name="Mayer K.F.X."/>
            <person name="Lu F.H."/>
            <person name="Bevan M.W."/>
            <person name="Leroy P."/>
            <person name="Li P."/>
            <person name="You F.M."/>
            <person name="Sun Q."/>
            <person name="Liu Z."/>
            <person name="Lyons E."/>
            <person name="Wicker T."/>
            <person name="Salzberg S.L."/>
            <person name="Devos K.M."/>
            <person name="Dvorak J."/>
        </authorList>
    </citation>
    <scope>NUCLEOTIDE SEQUENCE [LARGE SCALE GENOMIC DNA]</scope>
    <source>
        <strain evidence="1">cv. AL8/78</strain>
    </source>
</reference>
<accession>A0A453JUC3</accession>
<dbReference type="EnsemblPlants" id="AET5Gv20190900.8">
    <property type="protein sequence ID" value="AET5Gv20190900.8"/>
    <property type="gene ID" value="AET5Gv20190900"/>
</dbReference>
<sequence>LAPVLRDDTTPSTRLAALTLLNTPSSPRRPLPGVCDVLDPARCLTSGVITPVASRSPRHLTTSVPLPTCIKPVEDMPPIPIPFSTSPLH</sequence>
<protein>
    <submittedName>
        <fullName evidence="1">Uncharacterized protein</fullName>
    </submittedName>
</protein>
<reference evidence="2" key="1">
    <citation type="journal article" date="2014" name="Science">
        <title>Ancient hybridizations among the ancestral genomes of bread wheat.</title>
        <authorList>
            <consortium name="International Wheat Genome Sequencing Consortium,"/>
            <person name="Marcussen T."/>
            <person name="Sandve S.R."/>
            <person name="Heier L."/>
            <person name="Spannagl M."/>
            <person name="Pfeifer M."/>
            <person name="Jakobsen K.S."/>
            <person name="Wulff B.B."/>
            <person name="Steuernagel B."/>
            <person name="Mayer K.F."/>
            <person name="Olsen O.A."/>
        </authorList>
    </citation>
    <scope>NUCLEOTIDE SEQUENCE [LARGE SCALE GENOMIC DNA]</scope>
    <source>
        <strain evidence="2">cv. AL8/78</strain>
    </source>
</reference>